<sequence>MLIQDDKEPFESPFHTPDHDPPPYHDSFSSGSTVVASADTIGLANALTMKTIRLEEHHELISGTYIIDPDESGDEPSALQGFAARHSDLVGLRKAADFLAAAPHAVFRNRFGSIFLTLATKGSSEQCRRTIIDVSTRHGDIAVNLSSVHPGKRITLRVTSRRGKMVILLPPTFCGDVEIRSSKSDGYDILPGLSSSIRSMSEKKKKTLLLIGDNTLTTSEGSKSMDHCLLSSRHGRIVLGLSGQDSMPTPQREDNIWRKIGSFFRGGESTGSSLQDLTQPH</sequence>
<evidence type="ECO:0000313" key="4">
    <source>
        <dbReference type="Proteomes" id="UP000823399"/>
    </source>
</evidence>
<name>A0A9P7JX73_9AGAM</name>
<feature type="domain" description="DUF7330" evidence="2">
    <location>
        <begin position="121"/>
        <end position="239"/>
    </location>
</feature>
<dbReference type="Proteomes" id="UP000823399">
    <property type="component" value="Unassembled WGS sequence"/>
</dbReference>
<dbReference type="EMBL" id="JABBWM010000013">
    <property type="protein sequence ID" value="KAG2113060.1"/>
    <property type="molecule type" value="Genomic_DNA"/>
</dbReference>
<proteinExistence type="predicted"/>
<protein>
    <recommendedName>
        <fullName evidence="2">DUF7330 domain-containing protein</fullName>
    </recommendedName>
</protein>
<accession>A0A9P7JX73</accession>
<organism evidence="3 4">
    <name type="scientific">Suillus discolor</name>
    <dbReference type="NCBI Taxonomy" id="1912936"/>
    <lineage>
        <taxon>Eukaryota</taxon>
        <taxon>Fungi</taxon>
        <taxon>Dikarya</taxon>
        <taxon>Basidiomycota</taxon>
        <taxon>Agaricomycotina</taxon>
        <taxon>Agaricomycetes</taxon>
        <taxon>Agaricomycetidae</taxon>
        <taxon>Boletales</taxon>
        <taxon>Suillineae</taxon>
        <taxon>Suillaceae</taxon>
        <taxon>Suillus</taxon>
    </lineage>
</organism>
<gene>
    <name evidence="3" type="ORF">F5147DRAFT_60813</name>
</gene>
<keyword evidence="4" id="KW-1185">Reference proteome</keyword>
<dbReference type="InterPro" id="IPR055754">
    <property type="entry name" value="DUF7330"/>
</dbReference>
<dbReference type="AlphaFoldDB" id="A0A9P7JX73"/>
<evidence type="ECO:0000313" key="3">
    <source>
        <dbReference type="EMBL" id="KAG2113060.1"/>
    </source>
</evidence>
<feature type="region of interest" description="Disordered" evidence="1">
    <location>
        <begin position="1"/>
        <end position="31"/>
    </location>
</feature>
<feature type="compositionally biased region" description="Basic and acidic residues" evidence="1">
    <location>
        <begin position="1"/>
        <end position="23"/>
    </location>
</feature>
<evidence type="ECO:0000256" key="1">
    <source>
        <dbReference type="SAM" id="MobiDB-lite"/>
    </source>
</evidence>
<dbReference type="Pfam" id="PF24016">
    <property type="entry name" value="DUF7330"/>
    <property type="match status" value="1"/>
</dbReference>
<reference evidence="3" key="1">
    <citation type="journal article" date="2020" name="New Phytol.">
        <title>Comparative genomics reveals dynamic genome evolution in host specialist ectomycorrhizal fungi.</title>
        <authorList>
            <person name="Lofgren L.A."/>
            <person name="Nguyen N.H."/>
            <person name="Vilgalys R."/>
            <person name="Ruytinx J."/>
            <person name="Liao H.L."/>
            <person name="Branco S."/>
            <person name="Kuo A."/>
            <person name="LaButti K."/>
            <person name="Lipzen A."/>
            <person name="Andreopoulos W."/>
            <person name="Pangilinan J."/>
            <person name="Riley R."/>
            <person name="Hundley H."/>
            <person name="Na H."/>
            <person name="Barry K."/>
            <person name="Grigoriev I.V."/>
            <person name="Stajich J.E."/>
            <person name="Kennedy P.G."/>
        </authorList>
    </citation>
    <scope>NUCLEOTIDE SEQUENCE</scope>
    <source>
        <strain evidence="3">FC423</strain>
    </source>
</reference>
<dbReference type="OrthoDB" id="2593559at2759"/>
<dbReference type="RefSeq" id="XP_041295618.1">
    <property type="nucleotide sequence ID" value="XM_041432374.1"/>
</dbReference>
<dbReference type="GeneID" id="64694633"/>
<comment type="caution">
    <text evidence="3">The sequence shown here is derived from an EMBL/GenBank/DDBJ whole genome shotgun (WGS) entry which is preliminary data.</text>
</comment>
<evidence type="ECO:0000259" key="2">
    <source>
        <dbReference type="Pfam" id="PF24016"/>
    </source>
</evidence>